<evidence type="ECO:0000313" key="2">
    <source>
        <dbReference type="EMBL" id="SFS67967.1"/>
    </source>
</evidence>
<dbReference type="EMBL" id="FOZX01000003">
    <property type="protein sequence ID" value="SFS67967.1"/>
    <property type="molecule type" value="Genomic_DNA"/>
</dbReference>
<sequence>MIDQSRAVWCKSSRSGNTGQCVELALNIPGVTAVRDSKAPEDGTLTFEPHTFRTFLTTLKSGKLDS</sequence>
<evidence type="ECO:0000313" key="3">
    <source>
        <dbReference type="Proteomes" id="UP000198852"/>
    </source>
</evidence>
<organism evidence="2 3">
    <name type="scientific">Saccharopolyspora flava</name>
    <dbReference type="NCBI Taxonomy" id="95161"/>
    <lineage>
        <taxon>Bacteria</taxon>
        <taxon>Bacillati</taxon>
        <taxon>Actinomycetota</taxon>
        <taxon>Actinomycetes</taxon>
        <taxon>Pseudonocardiales</taxon>
        <taxon>Pseudonocardiaceae</taxon>
        <taxon>Saccharopolyspora</taxon>
    </lineage>
</organism>
<gene>
    <name evidence="2" type="ORF">SAMN05660874_02655</name>
</gene>
<dbReference type="STRING" id="95161.SAMN05660874_02655"/>
<dbReference type="AlphaFoldDB" id="A0A1I6RTB6"/>
<dbReference type="OrthoDB" id="4330022at2"/>
<name>A0A1I6RTB6_9PSEU</name>
<accession>A0A1I6RTB6</accession>
<evidence type="ECO:0000259" key="1">
    <source>
        <dbReference type="Pfam" id="PF04149"/>
    </source>
</evidence>
<protein>
    <recommendedName>
        <fullName evidence="1">DUF397 domain-containing protein</fullName>
    </recommendedName>
</protein>
<dbReference type="Proteomes" id="UP000198852">
    <property type="component" value="Unassembled WGS sequence"/>
</dbReference>
<dbReference type="InterPro" id="IPR007278">
    <property type="entry name" value="DUF397"/>
</dbReference>
<keyword evidence="3" id="KW-1185">Reference proteome</keyword>
<feature type="domain" description="DUF397" evidence="1">
    <location>
        <begin position="7"/>
        <end position="60"/>
    </location>
</feature>
<reference evidence="3" key="1">
    <citation type="submission" date="2016-10" db="EMBL/GenBank/DDBJ databases">
        <authorList>
            <person name="Varghese N."/>
            <person name="Submissions S."/>
        </authorList>
    </citation>
    <scope>NUCLEOTIDE SEQUENCE [LARGE SCALE GENOMIC DNA]</scope>
    <source>
        <strain evidence="3">DSM 44771</strain>
    </source>
</reference>
<dbReference type="Pfam" id="PF04149">
    <property type="entry name" value="DUF397"/>
    <property type="match status" value="1"/>
</dbReference>
<proteinExistence type="predicted"/>
<dbReference type="RefSeq" id="WP_093416799.1">
    <property type="nucleotide sequence ID" value="NZ_FOZX01000003.1"/>
</dbReference>